<accession>A0A8T3D8F6</accession>
<dbReference type="SUPFAM" id="SSF57586">
    <property type="entry name" value="TNF receptor-like"/>
    <property type="match status" value="1"/>
</dbReference>
<dbReference type="SMART" id="SM00208">
    <property type="entry name" value="TNFR"/>
    <property type="match status" value="2"/>
</dbReference>
<feature type="domain" description="TNFR-Cys" evidence="3">
    <location>
        <begin position="24"/>
        <end position="58"/>
    </location>
</feature>
<dbReference type="AlphaFoldDB" id="A0A8T3D8F6"/>
<dbReference type="GO" id="GO:0002720">
    <property type="term" value="P:positive regulation of cytokine production involved in immune response"/>
    <property type="evidence" value="ECO:0007669"/>
    <property type="project" value="TreeGrafter"/>
</dbReference>
<feature type="chain" id="PRO_5035796853" description="TNFR-Cys domain-containing protein" evidence="2">
    <location>
        <begin position="27"/>
        <end position="141"/>
    </location>
</feature>
<dbReference type="GO" id="GO:0050829">
    <property type="term" value="P:defense response to Gram-negative bacterium"/>
    <property type="evidence" value="ECO:0007669"/>
    <property type="project" value="TreeGrafter"/>
</dbReference>
<feature type="domain" description="TNFR-Cys" evidence="3">
    <location>
        <begin position="60"/>
        <end position="102"/>
    </location>
</feature>
<keyword evidence="2" id="KW-0732">Signal</keyword>
<dbReference type="Gene3D" id="2.10.50.10">
    <property type="entry name" value="Tumor Necrosis Factor Receptor, subunit A, domain 2"/>
    <property type="match status" value="2"/>
</dbReference>
<dbReference type="InterPro" id="IPR001368">
    <property type="entry name" value="TNFR/NGFR_Cys_rich_reg"/>
</dbReference>
<organism evidence="4 5">
    <name type="scientific">Albula goreensis</name>
    <dbReference type="NCBI Taxonomy" id="1534307"/>
    <lineage>
        <taxon>Eukaryota</taxon>
        <taxon>Metazoa</taxon>
        <taxon>Chordata</taxon>
        <taxon>Craniata</taxon>
        <taxon>Vertebrata</taxon>
        <taxon>Euteleostomi</taxon>
        <taxon>Actinopterygii</taxon>
        <taxon>Neopterygii</taxon>
        <taxon>Teleostei</taxon>
        <taxon>Albuliformes</taxon>
        <taxon>Albulidae</taxon>
        <taxon>Albula</taxon>
    </lineage>
</organism>
<dbReference type="PANTHER" id="PTHR46838">
    <property type="entry name" value="TUMOR NECROSIS FACTOR RECEPTOR SUPERFAMILY MEMBER 14"/>
    <property type="match status" value="1"/>
</dbReference>
<dbReference type="GO" id="GO:0046642">
    <property type="term" value="P:negative regulation of alpha-beta T cell proliferation"/>
    <property type="evidence" value="ECO:0007669"/>
    <property type="project" value="TreeGrafter"/>
</dbReference>
<sequence length="141" mass="15882">MWHSDFKVTVTISLVIIYCSLSHSCGHEEYEIDGKCCTMCKPGTHVYKHCTERNTTSCIQCTGKTFIDEPNGLPKCRPCSVCDSGLGLNTNTECTFSSDTLCGILDQHFCTEQSKKGLHHENWHIYTWKKSAHNSGMLIQE</sequence>
<dbReference type="GO" id="GO:0050830">
    <property type="term" value="P:defense response to Gram-positive bacterium"/>
    <property type="evidence" value="ECO:0007669"/>
    <property type="project" value="TreeGrafter"/>
</dbReference>
<comment type="caution">
    <text evidence="1">Lacks conserved residue(s) required for the propagation of feature annotation.</text>
</comment>
<feature type="disulfide bond" evidence="1">
    <location>
        <begin position="40"/>
        <end position="58"/>
    </location>
</feature>
<keyword evidence="5" id="KW-1185">Reference proteome</keyword>
<comment type="caution">
    <text evidence="4">The sequence shown here is derived from an EMBL/GenBank/DDBJ whole genome shotgun (WGS) entry which is preliminary data.</text>
</comment>
<dbReference type="PROSITE" id="PS50050">
    <property type="entry name" value="TNFR_NGFR_2"/>
    <property type="match status" value="2"/>
</dbReference>
<keyword evidence="1" id="KW-1015">Disulfide bond</keyword>
<evidence type="ECO:0000259" key="3">
    <source>
        <dbReference type="PROSITE" id="PS50050"/>
    </source>
</evidence>
<evidence type="ECO:0000313" key="4">
    <source>
        <dbReference type="EMBL" id="KAI1892576.1"/>
    </source>
</evidence>
<feature type="repeat" description="TNFR-Cys" evidence="1">
    <location>
        <begin position="60"/>
        <end position="102"/>
    </location>
</feature>
<feature type="repeat" description="TNFR-Cys" evidence="1">
    <location>
        <begin position="24"/>
        <end position="58"/>
    </location>
</feature>
<dbReference type="OrthoDB" id="10031141at2759"/>
<protein>
    <recommendedName>
        <fullName evidence="3">TNFR-Cys domain-containing protein</fullName>
    </recommendedName>
</protein>
<dbReference type="GO" id="GO:0009897">
    <property type="term" value="C:external side of plasma membrane"/>
    <property type="evidence" value="ECO:0007669"/>
    <property type="project" value="TreeGrafter"/>
</dbReference>
<proteinExistence type="predicted"/>
<feature type="disulfide bond" evidence="1">
    <location>
        <begin position="61"/>
        <end position="76"/>
    </location>
</feature>
<evidence type="ECO:0000256" key="1">
    <source>
        <dbReference type="PROSITE-ProRule" id="PRU00206"/>
    </source>
</evidence>
<reference evidence="4" key="1">
    <citation type="submission" date="2021-01" db="EMBL/GenBank/DDBJ databases">
        <authorList>
            <person name="Zahm M."/>
            <person name="Roques C."/>
            <person name="Cabau C."/>
            <person name="Klopp C."/>
            <person name="Donnadieu C."/>
            <person name="Jouanno E."/>
            <person name="Lampietro C."/>
            <person name="Louis A."/>
            <person name="Herpin A."/>
            <person name="Echchiki A."/>
            <person name="Berthelot C."/>
            <person name="Parey E."/>
            <person name="Roest-Crollius H."/>
            <person name="Braasch I."/>
            <person name="Postlethwait J."/>
            <person name="Bobe J."/>
            <person name="Montfort J."/>
            <person name="Bouchez O."/>
            <person name="Begum T."/>
            <person name="Mejri S."/>
            <person name="Adams A."/>
            <person name="Chen W.-J."/>
            <person name="Guiguen Y."/>
        </authorList>
    </citation>
    <scope>NUCLEOTIDE SEQUENCE</scope>
    <source>
        <tissue evidence="4">Blood</tissue>
    </source>
</reference>
<dbReference type="PANTHER" id="PTHR46838:SF1">
    <property type="entry name" value="TUMOR NECROSIS FACTOR RECEPTOR SUPERFAMILY MEMBER 14"/>
    <property type="match status" value="1"/>
</dbReference>
<gene>
    <name evidence="4" type="ORF">AGOR_G00135000</name>
</gene>
<dbReference type="EMBL" id="JAERUA010000012">
    <property type="protein sequence ID" value="KAI1892576.1"/>
    <property type="molecule type" value="Genomic_DNA"/>
</dbReference>
<dbReference type="FunFam" id="2.10.50.10:FF:000007">
    <property type="entry name" value="TNF receptor superfamily member 14"/>
    <property type="match status" value="1"/>
</dbReference>
<feature type="disulfide bond" evidence="1">
    <location>
        <begin position="37"/>
        <end position="50"/>
    </location>
</feature>
<feature type="signal peptide" evidence="2">
    <location>
        <begin position="1"/>
        <end position="26"/>
    </location>
</feature>
<name>A0A8T3D8F6_9TELE</name>
<dbReference type="GO" id="GO:2000406">
    <property type="term" value="P:positive regulation of T cell migration"/>
    <property type="evidence" value="ECO:0007669"/>
    <property type="project" value="TreeGrafter"/>
</dbReference>
<dbReference type="Proteomes" id="UP000829720">
    <property type="component" value="Unassembled WGS sequence"/>
</dbReference>
<evidence type="ECO:0000256" key="2">
    <source>
        <dbReference type="SAM" id="SignalP"/>
    </source>
</evidence>
<dbReference type="Pfam" id="PF00020">
    <property type="entry name" value="TNFR_c6"/>
    <property type="match status" value="1"/>
</dbReference>
<evidence type="ECO:0000313" key="5">
    <source>
        <dbReference type="Proteomes" id="UP000829720"/>
    </source>
</evidence>
<dbReference type="PROSITE" id="PS00652">
    <property type="entry name" value="TNFR_NGFR_1"/>
    <property type="match status" value="1"/>
</dbReference>